<dbReference type="InterPro" id="IPR027417">
    <property type="entry name" value="P-loop_NTPase"/>
</dbReference>
<dbReference type="GO" id="GO:0005524">
    <property type="term" value="F:ATP binding"/>
    <property type="evidence" value="ECO:0007669"/>
    <property type="project" value="UniProtKB-KW"/>
</dbReference>
<comment type="similarity">
    <text evidence="1">Belongs to the ABC transporter superfamily.</text>
</comment>
<comment type="caution">
    <text evidence="7">The sequence shown here is derived from an EMBL/GenBank/DDBJ whole genome shotgun (WGS) entry which is preliminary data.</text>
</comment>
<evidence type="ECO:0000256" key="3">
    <source>
        <dbReference type="ARBA" id="ARBA00022741"/>
    </source>
</evidence>
<evidence type="ECO:0000256" key="5">
    <source>
        <dbReference type="SAM" id="MobiDB-lite"/>
    </source>
</evidence>
<accession>A0ABD5NQD4</accession>
<feature type="domain" description="ABC transporter" evidence="6">
    <location>
        <begin position="4"/>
        <end position="228"/>
    </location>
</feature>
<evidence type="ECO:0000259" key="6">
    <source>
        <dbReference type="PROSITE" id="PS50893"/>
    </source>
</evidence>
<feature type="compositionally biased region" description="Basic and acidic residues" evidence="5">
    <location>
        <begin position="271"/>
        <end position="307"/>
    </location>
</feature>
<evidence type="ECO:0000313" key="7">
    <source>
        <dbReference type="EMBL" id="MFC3959349.1"/>
    </source>
</evidence>
<feature type="region of interest" description="Disordered" evidence="5">
    <location>
        <begin position="252"/>
        <end position="307"/>
    </location>
</feature>
<proteinExistence type="inferred from homology"/>
<dbReference type="GeneID" id="73902004"/>
<dbReference type="Gene3D" id="3.40.50.300">
    <property type="entry name" value="P-loop containing nucleotide triphosphate hydrolases"/>
    <property type="match status" value="1"/>
</dbReference>
<keyword evidence="3" id="KW-0547">Nucleotide-binding</keyword>
<protein>
    <submittedName>
        <fullName evidence="7">ABC transporter ATP-binding protein</fullName>
    </submittedName>
</protein>
<evidence type="ECO:0000256" key="4">
    <source>
        <dbReference type="ARBA" id="ARBA00022840"/>
    </source>
</evidence>
<keyword evidence="4 7" id="KW-0067">ATP-binding</keyword>
<name>A0ABD5NQD4_9EURY</name>
<dbReference type="AlphaFoldDB" id="A0ABD5NQD4"/>
<dbReference type="Proteomes" id="UP001595846">
    <property type="component" value="Unassembled WGS sequence"/>
</dbReference>
<dbReference type="PROSITE" id="PS50893">
    <property type="entry name" value="ABC_TRANSPORTER_2"/>
    <property type="match status" value="1"/>
</dbReference>
<gene>
    <name evidence="7" type="ORF">ACFOUR_13370</name>
</gene>
<keyword evidence="2" id="KW-0813">Transport</keyword>
<dbReference type="InterPro" id="IPR050763">
    <property type="entry name" value="ABC_transporter_ATP-binding"/>
</dbReference>
<evidence type="ECO:0000313" key="8">
    <source>
        <dbReference type="Proteomes" id="UP001595846"/>
    </source>
</evidence>
<organism evidence="7 8">
    <name type="scientific">Halovivax cerinus</name>
    <dbReference type="NCBI Taxonomy" id="1487865"/>
    <lineage>
        <taxon>Archaea</taxon>
        <taxon>Methanobacteriati</taxon>
        <taxon>Methanobacteriota</taxon>
        <taxon>Stenosarchaea group</taxon>
        <taxon>Halobacteria</taxon>
        <taxon>Halobacteriales</taxon>
        <taxon>Natrialbaceae</taxon>
        <taxon>Halovivax</taxon>
    </lineage>
</organism>
<dbReference type="SUPFAM" id="SSF52540">
    <property type="entry name" value="P-loop containing nucleoside triphosphate hydrolases"/>
    <property type="match status" value="1"/>
</dbReference>
<feature type="region of interest" description="Disordered" evidence="5">
    <location>
        <begin position="355"/>
        <end position="376"/>
    </location>
</feature>
<feature type="compositionally biased region" description="Low complexity" evidence="5">
    <location>
        <begin position="252"/>
        <end position="270"/>
    </location>
</feature>
<evidence type="ECO:0000256" key="1">
    <source>
        <dbReference type="ARBA" id="ARBA00005417"/>
    </source>
</evidence>
<dbReference type="InterPro" id="IPR003593">
    <property type="entry name" value="AAA+_ATPase"/>
</dbReference>
<dbReference type="EMBL" id="JBHSAQ010000011">
    <property type="protein sequence ID" value="MFC3959349.1"/>
    <property type="molecule type" value="Genomic_DNA"/>
</dbReference>
<dbReference type="PANTHER" id="PTHR42711">
    <property type="entry name" value="ABC TRANSPORTER ATP-BINDING PROTEIN"/>
    <property type="match status" value="1"/>
</dbReference>
<dbReference type="CDD" id="cd03230">
    <property type="entry name" value="ABC_DR_subfamily_A"/>
    <property type="match status" value="1"/>
</dbReference>
<keyword evidence="8" id="KW-1185">Reference proteome</keyword>
<evidence type="ECO:0000256" key="2">
    <source>
        <dbReference type="ARBA" id="ARBA00022448"/>
    </source>
</evidence>
<sequence length="376" mass="40691">MDAVTLDGLTKDYGEVLANDDVSFAVERGEIFGYLGPNGAGKTTTIRMLLGLISPTDGSATVLGADVRDESALIDARRRIGYLPDNPQYDETATGRELIALHERIKGDRRSDELVELFDPPLDRPIREYSHGNVRKLGLVLTFMHDPELVILDEPTGGLDPLMKQRFGEFLRRERETGLTVLFSSHILGEVRRLCDRVAIIRQGRLVTVEPVESLLERSGKVVRLAAAEPIPHAALDGLDGVHDLGAGVAGSATGSAAGAETDATDSADAGGERTATDPDAGDHSHESDAGDHFHESDTGDHFHESDTDDHFHEYTFTYTGEVNTLLARLGEYSLHDCTIEEAPLEDVFLRFYGAETDETDPPASTPADDAGGASR</sequence>
<dbReference type="InterPro" id="IPR003439">
    <property type="entry name" value="ABC_transporter-like_ATP-bd"/>
</dbReference>
<dbReference type="RefSeq" id="WP_256532898.1">
    <property type="nucleotide sequence ID" value="NZ_CP101824.1"/>
</dbReference>
<dbReference type="Pfam" id="PF00005">
    <property type="entry name" value="ABC_tran"/>
    <property type="match status" value="1"/>
</dbReference>
<dbReference type="PANTHER" id="PTHR42711:SF5">
    <property type="entry name" value="ABC TRANSPORTER ATP-BINDING PROTEIN NATA"/>
    <property type="match status" value="1"/>
</dbReference>
<dbReference type="SMART" id="SM00382">
    <property type="entry name" value="AAA"/>
    <property type="match status" value="1"/>
</dbReference>
<reference evidence="7 8" key="1">
    <citation type="journal article" date="2019" name="Int. J. Syst. Evol. Microbiol.">
        <title>The Global Catalogue of Microorganisms (GCM) 10K type strain sequencing project: providing services to taxonomists for standard genome sequencing and annotation.</title>
        <authorList>
            <consortium name="The Broad Institute Genomics Platform"/>
            <consortium name="The Broad Institute Genome Sequencing Center for Infectious Disease"/>
            <person name="Wu L."/>
            <person name="Ma J."/>
        </authorList>
    </citation>
    <scope>NUCLEOTIDE SEQUENCE [LARGE SCALE GENOMIC DNA]</scope>
    <source>
        <strain evidence="7 8">IBRC-M 10256</strain>
    </source>
</reference>